<proteinExistence type="predicted"/>
<dbReference type="InterPro" id="IPR009097">
    <property type="entry name" value="Cyclic_Pdiesterase"/>
</dbReference>
<name>A0A8H3V527_VENIN</name>
<dbReference type="Gene3D" id="3.90.1140.10">
    <property type="entry name" value="Cyclic phosphodiesterase"/>
    <property type="match status" value="1"/>
</dbReference>
<evidence type="ECO:0008006" key="4">
    <source>
        <dbReference type="Google" id="ProtNLM"/>
    </source>
</evidence>
<evidence type="ECO:0000313" key="2">
    <source>
        <dbReference type="EMBL" id="KAE9980853.1"/>
    </source>
</evidence>
<sequence length="266" mass="28949">MPGASLWLVPPQPHPLLPQGDKSNSNSHGFHIPHLHLPGHAKRHAQDSSSNTKDLSNKPSNHQNIHETLTELINTIPSSSTISTPSTPDPLTFVPHITLTSGIDLASLQPDPKAWLERIAIPEENDITVSFTSLEIGPTFTKKLFLRCDKAGLQGLAELSRWQAIEAPNGLGSTNSEDGRRRAEEWVGNSFDPHVSLLYSDAQVSEQGKMDVQNEVLKSGIAFDGIGDLSGWKGGSIWLVDTSVPIAEWQPIAERKLKVGSDSEDL</sequence>
<feature type="region of interest" description="Disordered" evidence="1">
    <location>
        <begin position="1"/>
        <end position="62"/>
    </location>
</feature>
<evidence type="ECO:0000256" key="1">
    <source>
        <dbReference type="SAM" id="MobiDB-lite"/>
    </source>
</evidence>
<dbReference type="Pfam" id="PF07823">
    <property type="entry name" value="CPDase"/>
    <property type="match status" value="1"/>
</dbReference>
<dbReference type="Proteomes" id="UP000447873">
    <property type="component" value="Unassembled WGS sequence"/>
</dbReference>
<organism evidence="2 3">
    <name type="scientific">Venturia inaequalis</name>
    <name type="common">Apple scab fungus</name>
    <dbReference type="NCBI Taxonomy" id="5025"/>
    <lineage>
        <taxon>Eukaryota</taxon>
        <taxon>Fungi</taxon>
        <taxon>Dikarya</taxon>
        <taxon>Ascomycota</taxon>
        <taxon>Pezizomycotina</taxon>
        <taxon>Dothideomycetes</taxon>
        <taxon>Pleosporomycetidae</taxon>
        <taxon>Venturiales</taxon>
        <taxon>Venturiaceae</taxon>
        <taxon>Venturia</taxon>
    </lineage>
</organism>
<comment type="caution">
    <text evidence="2">The sequence shown here is derived from an EMBL/GenBank/DDBJ whole genome shotgun (WGS) entry which is preliminary data.</text>
</comment>
<accession>A0A8H3V527</accession>
<feature type="compositionally biased region" description="Basic residues" evidence="1">
    <location>
        <begin position="31"/>
        <end position="43"/>
    </location>
</feature>
<dbReference type="InterPro" id="IPR012386">
    <property type="entry name" value="Cyclic-nucl_3Pdiesterase"/>
</dbReference>
<dbReference type="PANTHER" id="PTHR28141">
    <property type="entry name" value="2',3'-CYCLIC-NUCLEOTIDE 3'-PHOSPHODIESTERASE"/>
    <property type="match status" value="1"/>
</dbReference>
<reference evidence="2 3" key="1">
    <citation type="submission" date="2018-12" db="EMBL/GenBank/DDBJ databases">
        <title>Venturia inaequalis Genome Resource.</title>
        <authorList>
            <person name="Lichtner F.J."/>
        </authorList>
    </citation>
    <scope>NUCLEOTIDE SEQUENCE [LARGE SCALE GENOMIC DNA]</scope>
    <source>
        <strain evidence="2 3">120213</strain>
    </source>
</reference>
<gene>
    <name evidence="2" type="ORF">EG328_011989</name>
</gene>
<dbReference type="SUPFAM" id="SSF55144">
    <property type="entry name" value="LigT-like"/>
    <property type="match status" value="1"/>
</dbReference>
<dbReference type="GO" id="GO:0004113">
    <property type="term" value="F:2',3'-cyclic-nucleotide 3'-phosphodiesterase activity"/>
    <property type="evidence" value="ECO:0007669"/>
    <property type="project" value="TreeGrafter"/>
</dbReference>
<dbReference type="GO" id="GO:0009187">
    <property type="term" value="P:cyclic nucleotide metabolic process"/>
    <property type="evidence" value="ECO:0007669"/>
    <property type="project" value="TreeGrafter"/>
</dbReference>
<evidence type="ECO:0000313" key="3">
    <source>
        <dbReference type="Proteomes" id="UP000447873"/>
    </source>
</evidence>
<dbReference type="AlphaFoldDB" id="A0A8H3V527"/>
<dbReference type="EMBL" id="WNWS01000097">
    <property type="protein sequence ID" value="KAE9980853.1"/>
    <property type="molecule type" value="Genomic_DNA"/>
</dbReference>
<feature type="compositionally biased region" description="Polar residues" evidence="1">
    <location>
        <begin position="47"/>
        <end position="62"/>
    </location>
</feature>
<protein>
    <recommendedName>
        <fullName evidence="4">2',3'-cyclic-nucleotide 3'-phosphodiesterase</fullName>
    </recommendedName>
</protein>
<dbReference type="PANTHER" id="PTHR28141:SF1">
    <property type="entry name" value="2',3'-CYCLIC-NUCLEOTIDE 3'-PHOSPHODIESTERASE"/>
    <property type="match status" value="1"/>
</dbReference>